<dbReference type="CDD" id="cd13880">
    <property type="entry name" value="CuRO_2_MaLCC_like"/>
    <property type="match status" value="1"/>
</dbReference>
<feature type="signal peptide" evidence="14">
    <location>
        <begin position="1"/>
        <end position="17"/>
    </location>
</feature>
<dbReference type="GO" id="GO:0052716">
    <property type="term" value="F:hydroquinone:oxygen oxidoreductase activity"/>
    <property type="evidence" value="ECO:0007669"/>
    <property type="project" value="UniProtKB-EC"/>
</dbReference>
<dbReference type="InterPro" id="IPR002355">
    <property type="entry name" value="Cu_oxidase_Cu_BS"/>
</dbReference>
<dbReference type="GO" id="GO:0005576">
    <property type="term" value="C:extracellular region"/>
    <property type="evidence" value="ECO:0007669"/>
    <property type="project" value="UniProtKB-SubCell"/>
</dbReference>
<evidence type="ECO:0000313" key="19">
    <source>
        <dbReference type="Proteomes" id="UP000431533"/>
    </source>
</evidence>
<gene>
    <name evidence="18" type="primary">ptaK_0</name>
    <name evidence="18" type="ORF">LHYA1_G005525</name>
</gene>
<comment type="similarity">
    <text evidence="5">Belongs to the multicopper oxidase family.</text>
</comment>
<dbReference type="FunFam" id="2.60.40.420:FF:000021">
    <property type="entry name" value="Extracellular dihydrogeodin oxidase/laccase"/>
    <property type="match status" value="1"/>
</dbReference>
<evidence type="ECO:0000256" key="8">
    <source>
        <dbReference type="ARBA" id="ARBA00022723"/>
    </source>
</evidence>
<dbReference type="InterPro" id="IPR008972">
    <property type="entry name" value="Cupredoxin"/>
</dbReference>
<dbReference type="Proteomes" id="UP000431533">
    <property type="component" value="Unassembled WGS sequence"/>
</dbReference>
<evidence type="ECO:0000256" key="10">
    <source>
        <dbReference type="ARBA" id="ARBA00023002"/>
    </source>
</evidence>
<dbReference type="SUPFAM" id="SSF49503">
    <property type="entry name" value="Cupredoxins"/>
    <property type="match status" value="3"/>
</dbReference>
<sequence>MSLIGHILSGALGIVASLSQQQTNGASKWGTLSNAQLPQFLSNNPLPWGFPWGPLTAKGDNPYTSAPDTGIIRAYDFTIQRGQIAPDGYMKDVLLINGQFPGPLLEANWGDTFIITVHNQIVAPTEGTALHWHGLLQKGSPWFDGVPAVQQCPIAPGTSFTYTFKADLYGSSWYHSHYSAQLAGGLFGPMIIHGPSHVPYDIDLGPVMLSDYYHTEYFKLVEGAMASITDANFNPAPASDNNLINGKMNFNCSTVAVGDNTSCSSNAGISKFKFTSGKTHRLRLMNVGGEGLQRFSIDGHSMTVIANDFVPVKPYTTKVVTLGIGQRSDVLVTANAGRSDSAFWMRSNISTICGITTQPAALAAIYYDRADTSKSPTSTAWDIPDPGTCANDDLSLTVPYYPIAPSTPSTTQTLEINYHFNETGHFLWTLGANTFRADYNQPILLMANKGNFTYPDDWNVHNYGTNTTIRIVVNNPGPAAHPMHLHGHNMQIISEGPGNWDGVSTTGGNNPQRRDVQLVRNGGHMVMQFNADNPGVWPFHCHIAWHVSGGLYANLIERPADIAKDTPLPQVLTQMCQDWSSWSTGNIVDQIDSGL</sequence>
<dbReference type="RefSeq" id="XP_031004978.1">
    <property type="nucleotide sequence ID" value="XM_031150469.1"/>
</dbReference>
<keyword evidence="8" id="KW-0479">Metal-binding</keyword>
<organism evidence="18 19">
    <name type="scientific">Lachnellula hyalina</name>
    <dbReference type="NCBI Taxonomy" id="1316788"/>
    <lineage>
        <taxon>Eukaryota</taxon>
        <taxon>Fungi</taxon>
        <taxon>Dikarya</taxon>
        <taxon>Ascomycota</taxon>
        <taxon>Pezizomycotina</taxon>
        <taxon>Leotiomycetes</taxon>
        <taxon>Helotiales</taxon>
        <taxon>Lachnaceae</taxon>
        <taxon>Lachnellula</taxon>
    </lineage>
</organism>
<dbReference type="OrthoDB" id="2121828at2759"/>
<keyword evidence="13" id="KW-0439">Lignin degradation</keyword>
<dbReference type="GeneID" id="41985723"/>
<evidence type="ECO:0000256" key="1">
    <source>
        <dbReference type="ARBA" id="ARBA00000349"/>
    </source>
</evidence>
<keyword evidence="19" id="KW-1185">Reference proteome</keyword>
<dbReference type="InterPro" id="IPR001117">
    <property type="entry name" value="Cu-oxidase_2nd"/>
</dbReference>
<feature type="domain" description="Plastocyanin-like" evidence="15">
    <location>
        <begin position="206"/>
        <end position="368"/>
    </location>
</feature>
<evidence type="ECO:0000259" key="15">
    <source>
        <dbReference type="Pfam" id="PF00394"/>
    </source>
</evidence>
<dbReference type="PANTHER" id="PTHR11709">
    <property type="entry name" value="MULTI-COPPER OXIDASE"/>
    <property type="match status" value="1"/>
</dbReference>
<evidence type="ECO:0000256" key="11">
    <source>
        <dbReference type="ARBA" id="ARBA00023008"/>
    </source>
</evidence>
<dbReference type="Pfam" id="PF00394">
    <property type="entry name" value="Cu-oxidase"/>
    <property type="match status" value="1"/>
</dbReference>
<dbReference type="GO" id="GO:0046274">
    <property type="term" value="P:lignin catabolic process"/>
    <property type="evidence" value="ECO:0007669"/>
    <property type="project" value="UniProtKB-KW"/>
</dbReference>
<dbReference type="PROSITE" id="PS00080">
    <property type="entry name" value="MULTICOPPER_OXIDASE2"/>
    <property type="match status" value="1"/>
</dbReference>
<proteinExistence type="inferred from homology"/>
<keyword evidence="14" id="KW-0732">Signal</keyword>
<comment type="function">
    <text evidence="3">Lignin degradation and detoxification of lignin-derived products.</text>
</comment>
<evidence type="ECO:0000256" key="13">
    <source>
        <dbReference type="ARBA" id="ARBA00023185"/>
    </source>
</evidence>
<dbReference type="InterPro" id="IPR045087">
    <property type="entry name" value="Cu-oxidase_fam"/>
</dbReference>
<protein>
    <recommendedName>
        <fullName evidence="6">laccase</fullName>
        <ecNumber evidence="6">1.10.3.2</ecNumber>
    </recommendedName>
</protein>
<evidence type="ECO:0000256" key="7">
    <source>
        <dbReference type="ARBA" id="ARBA00022525"/>
    </source>
</evidence>
<dbReference type="Pfam" id="PF07731">
    <property type="entry name" value="Cu-oxidase_2"/>
    <property type="match status" value="1"/>
</dbReference>
<dbReference type="InterPro" id="IPR011707">
    <property type="entry name" value="Cu-oxidase-like_N"/>
</dbReference>
<accession>A0A8H8R2D2</accession>
<dbReference type="AlphaFoldDB" id="A0A8H8R2D2"/>
<dbReference type="InterPro" id="IPR033138">
    <property type="entry name" value="Cu_oxidase_CS"/>
</dbReference>
<evidence type="ECO:0000256" key="4">
    <source>
        <dbReference type="ARBA" id="ARBA00004613"/>
    </source>
</evidence>
<dbReference type="InterPro" id="IPR011706">
    <property type="entry name" value="Cu-oxidase_C"/>
</dbReference>
<evidence type="ECO:0000256" key="2">
    <source>
        <dbReference type="ARBA" id="ARBA00001935"/>
    </source>
</evidence>
<keyword evidence="12" id="KW-0325">Glycoprotein</keyword>
<keyword evidence="9" id="KW-0677">Repeat</keyword>
<comment type="subcellular location">
    <subcellularLocation>
        <location evidence="4">Secreted</location>
    </subcellularLocation>
</comment>
<evidence type="ECO:0000256" key="3">
    <source>
        <dbReference type="ARBA" id="ARBA00002075"/>
    </source>
</evidence>
<feature type="domain" description="Plastocyanin-like" evidence="16">
    <location>
        <begin position="443"/>
        <end position="560"/>
    </location>
</feature>
<dbReference type="Pfam" id="PF07732">
    <property type="entry name" value="Cu-oxidase_3"/>
    <property type="match status" value="1"/>
</dbReference>
<evidence type="ECO:0000259" key="17">
    <source>
        <dbReference type="Pfam" id="PF07732"/>
    </source>
</evidence>
<feature type="domain" description="Plastocyanin-like" evidence="17">
    <location>
        <begin position="79"/>
        <end position="195"/>
    </location>
</feature>
<feature type="chain" id="PRO_5034520437" description="laccase" evidence="14">
    <location>
        <begin position="18"/>
        <end position="595"/>
    </location>
</feature>
<dbReference type="PROSITE" id="PS00079">
    <property type="entry name" value="MULTICOPPER_OXIDASE1"/>
    <property type="match status" value="1"/>
</dbReference>
<evidence type="ECO:0000256" key="12">
    <source>
        <dbReference type="ARBA" id="ARBA00023180"/>
    </source>
</evidence>
<evidence type="ECO:0000256" key="14">
    <source>
        <dbReference type="SAM" id="SignalP"/>
    </source>
</evidence>
<dbReference type="FunFam" id="2.60.40.420:FF:000038">
    <property type="entry name" value="Extracellular dihydrogeodin oxidase/laccase"/>
    <property type="match status" value="1"/>
</dbReference>
<name>A0A8H8R2D2_9HELO</name>
<evidence type="ECO:0000256" key="6">
    <source>
        <dbReference type="ARBA" id="ARBA00012297"/>
    </source>
</evidence>
<dbReference type="CDD" id="cd13901">
    <property type="entry name" value="CuRO_3_MaLCC_like"/>
    <property type="match status" value="1"/>
</dbReference>
<dbReference type="Gene3D" id="2.60.40.420">
    <property type="entry name" value="Cupredoxins - blue copper proteins"/>
    <property type="match status" value="3"/>
</dbReference>
<comment type="catalytic activity">
    <reaction evidence="1">
        <text>4 hydroquinone + O2 = 4 benzosemiquinone + 2 H2O</text>
        <dbReference type="Rhea" id="RHEA:11276"/>
        <dbReference type="ChEBI" id="CHEBI:15377"/>
        <dbReference type="ChEBI" id="CHEBI:15379"/>
        <dbReference type="ChEBI" id="CHEBI:17594"/>
        <dbReference type="ChEBI" id="CHEBI:17977"/>
        <dbReference type="EC" id="1.10.3.2"/>
    </reaction>
</comment>
<evidence type="ECO:0000259" key="16">
    <source>
        <dbReference type="Pfam" id="PF07731"/>
    </source>
</evidence>
<dbReference type="CDD" id="cd13854">
    <property type="entry name" value="CuRO_1_MaLCC_like"/>
    <property type="match status" value="1"/>
</dbReference>
<comment type="caution">
    <text evidence="18">The sequence shown here is derived from an EMBL/GenBank/DDBJ whole genome shotgun (WGS) entry which is preliminary data.</text>
</comment>
<dbReference type="EC" id="1.10.3.2" evidence="6"/>
<keyword evidence="7" id="KW-0964">Secreted</keyword>
<evidence type="ECO:0000313" key="18">
    <source>
        <dbReference type="EMBL" id="TVY26190.1"/>
    </source>
</evidence>
<evidence type="ECO:0000256" key="5">
    <source>
        <dbReference type="ARBA" id="ARBA00010609"/>
    </source>
</evidence>
<reference evidence="18 19" key="1">
    <citation type="submission" date="2018-05" db="EMBL/GenBank/DDBJ databases">
        <title>Genome sequencing and assembly of the regulated plant pathogen Lachnellula willkommii and related sister species for the development of diagnostic species identification markers.</title>
        <authorList>
            <person name="Giroux E."/>
            <person name="Bilodeau G."/>
        </authorList>
    </citation>
    <scope>NUCLEOTIDE SEQUENCE [LARGE SCALE GENOMIC DNA]</scope>
    <source>
        <strain evidence="18 19">CBS 185.66</strain>
    </source>
</reference>
<keyword evidence="11" id="KW-0186">Copper</keyword>
<dbReference type="EMBL" id="QGMH01000075">
    <property type="protein sequence ID" value="TVY26190.1"/>
    <property type="molecule type" value="Genomic_DNA"/>
</dbReference>
<dbReference type="GO" id="GO:0005507">
    <property type="term" value="F:copper ion binding"/>
    <property type="evidence" value="ECO:0007669"/>
    <property type="project" value="InterPro"/>
</dbReference>
<evidence type="ECO:0000256" key="9">
    <source>
        <dbReference type="ARBA" id="ARBA00022737"/>
    </source>
</evidence>
<comment type="cofactor">
    <cofactor evidence="2">
        <name>Cu cation</name>
        <dbReference type="ChEBI" id="CHEBI:23378"/>
    </cofactor>
</comment>
<dbReference type="PANTHER" id="PTHR11709:SF145">
    <property type="entry name" value="LCC1"/>
    <property type="match status" value="1"/>
</dbReference>
<keyword evidence="10" id="KW-0560">Oxidoreductase</keyword>